<protein>
    <submittedName>
        <fullName evidence="10">Uncharacterized protein</fullName>
    </submittedName>
</protein>
<keyword evidence="6" id="KW-0269">Exonuclease</keyword>
<dbReference type="Proteomes" id="UP000001072">
    <property type="component" value="Unassembled WGS sequence"/>
</dbReference>
<dbReference type="STRING" id="747676.F4S730"/>
<organism evidence="11">
    <name type="scientific">Melampsora larici-populina (strain 98AG31 / pathotype 3-4-7)</name>
    <name type="common">Poplar leaf rust fungus</name>
    <dbReference type="NCBI Taxonomy" id="747676"/>
    <lineage>
        <taxon>Eukaryota</taxon>
        <taxon>Fungi</taxon>
        <taxon>Dikarya</taxon>
        <taxon>Basidiomycota</taxon>
        <taxon>Pucciniomycotina</taxon>
        <taxon>Pucciniomycetes</taxon>
        <taxon>Pucciniales</taxon>
        <taxon>Melampsoraceae</taxon>
        <taxon>Melampsora</taxon>
    </lineage>
</organism>
<dbReference type="HOGENOM" id="CLU_973430_0_0_1"/>
<dbReference type="KEGG" id="mlr:MELLADRAFT_94260"/>
<accession>F4S730</accession>
<evidence type="ECO:0000313" key="11">
    <source>
        <dbReference type="Proteomes" id="UP000001072"/>
    </source>
</evidence>
<gene>
    <name evidence="10" type="ORF">MELLADRAFT_94260</name>
</gene>
<dbReference type="GO" id="GO:0006281">
    <property type="term" value="P:DNA repair"/>
    <property type="evidence" value="ECO:0007669"/>
    <property type="project" value="UniProtKB-KW"/>
</dbReference>
<proteinExistence type="inferred from homology"/>
<keyword evidence="3" id="KW-0540">Nuclease</keyword>
<feature type="compositionally biased region" description="Low complexity" evidence="9">
    <location>
        <begin position="98"/>
        <end position="114"/>
    </location>
</feature>
<dbReference type="GO" id="GO:0003690">
    <property type="term" value="F:double-stranded DNA binding"/>
    <property type="evidence" value="ECO:0007669"/>
    <property type="project" value="TreeGrafter"/>
</dbReference>
<sequence length="286" mass="32251">MASNLSAKTPQVISIDSSSDEGEQSTRPKKKSRHEPNTGCSSLLDLIPDRARLEAERLARRKARDDKNEVKPSTLVDSSDKSSPIPEETVAPTHSLDSNSRSKQSITSSTSNTKLETSGYWKGVIKLSYNEWHSDSQDAIRAEDIIYPKHKVTKALVSGYVVDIGWLRGLFDPGTPLLIIKHDKDAGTFKLKQRPNTFLCHPPMKLTAKGSLAHGAMHVKFFIIYFADRVRVAISTGNPVEFDYQTLENIFRSKHLRLAREVRMNFSPSCKICYARWVFPEIFQMI</sequence>
<dbReference type="GO" id="GO:0003697">
    <property type="term" value="F:single-stranded DNA binding"/>
    <property type="evidence" value="ECO:0007669"/>
    <property type="project" value="TreeGrafter"/>
</dbReference>
<dbReference type="InterPro" id="IPR010347">
    <property type="entry name" value="Tdp1"/>
</dbReference>
<evidence type="ECO:0000256" key="3">
    <source>
        <dbReference type="ARBA" id="ARBA00022722"/>
    </source>
</evidence>
<feature type="compositionally biased region" description="Basic and acidic residues" evidence="9">
    <location>
        <begin position="47"/>
        <end position="70"/>
    </location>
</feature>
<name>F4S730_MELLP</name>
<evidence type="ECO:0000256" key="1">
    <source>
        <dbReference type="ARBA" id="ARBA00004123"/>
    </source>
</evidence>
<dbReference type="GO" id="GO:0017005">
    <property type="term" value="F:3'-tyrosyl-DNA phosphodiesterase activity"/>
    <property type="evidence" value="ECO:0007669"/>
    <property type="project" value="TreeGrafter"/>
</dbReference>
<dbReference type="VEuPathDB" id="FungiDB:MELLADRAFT_94260"/>
<evidence type="ECO:0000313" key="10">
    <source>
        <dbReference type="EMBL" id="EGF99582.1"/>
    </source>
</evidence>
<evidence type="ECO:0000256" key="9">
    <source>
        <dbReference type="SAM" id="MobiDB-lite"/>
    </source>
</evidence>
<keyword evidence="8" id="KW-0539">Nucleus</keyword>
<dbReference type="OrthoDB" id="2497894at2759"/>
<dbReference type="AlphaFoldDB" id="F4S730"/>
<comment type="similarity">
    <text evidence="2">Belongs to the tyrosyl-DNA phosphodiesterase family.</text>
</comment>
<reference evidence="11" key="1">
    <citation type="journal article" date="2011" name="Proc. Natl. Acad. Sci. U.S.A.">
        <title>Obligate biotrophy features unraveled by the genomic analysis of rust fungi.</title>
        <authorList>
            <person name="Duplessis S."/>
            <person name="Cuomo C.A."/>
            <person name="Lin Y.-C."/>
            <person name="Aerts A."/>
            <person name="Tisserant E."/>
            <person name="Veneault-Fourrey C."/>
            <person name="Joly D.L."/>
            <person name="Hacquard S."/>
            <person name="Amselem J."/>
            <person name="Cantarel B.L."/>
            <person name="Chiu R."/>
            <person name="Coutinho P.M."/>
            <person name="Feau N."/>
            <person name="Field M."/>
            <person name="Frey P."/>
            <person name="Gelhaye E."/>
            <person name="Goldberg J."/>
            <person name="Grabherr M.G."/>
            <person name="Kodira C.D."/>
            <person name="Kohler A."/>
            <person name="Kuees U."/>
            <person name="Lindquist E.A."/>
            <person name="Lucas S.M."/>
            <person name="Mago R."/>
            <person name="Mauceli E."/>
            <person name="Morin E."/>
            <person name="Murat C."/>
            <person name="Pangilinan J.L."/>
            <person name="Park R."/>
            <person name="Pearson M."/>
            <person name="Quesneville H."/>
            <person name="Rouhier N."/>
            <person name="Sakthikumar S."/>
            <person name="Salamov A.A."/>
            <person name="Schmutz J."/>
            <person name="Selles B."/>
            <person name="Shapiro H."/>
            <person name="Tanguay P."/>
            <person name="Tuskan G.A."/>
            <person name="Henrissat B."/>
            <person name="Van de Peer Y."/>
            <person name="Rouze P."/>
            <person name="Ellis J.G."/>
            <person name="Dodds P.N."/>
            <person name="Schein J.E."/>
            <person name="Zhong S."/>
            <person name="Hamelin R.C."/>
            <person name="Grigoriev I.V."/>
            <person name="Szabo L.J."/>
            <person name="Martin F."/>
        </authorList>
    </citation>
    <scope>NUCLEOTIDE SEQUENCE [LARGE SCALE GENOMIC DNA]</scope>
    <source>
        <strain evidence="11">98AG31 / pathotype 3-4-7</strain>
    </source>
</reference>
<dbReference type="RefSeq" id="XP_007417165.1">
    <property type="nucleotide sequence ID" value="XM_007417103.1"/>
</dbReference>
<dbReference type="PANTHER" id="PTHR12415">
    <property type="entry name" value="TYROSYL-DNA PHOSPHODIESTERASE 1"/>
    <property type="match status" value="1"/>
</dbReference>
<feature type="region of interest" description="Disordered" evidence="9">
    <location>
        <begin position="1"/>
        <end position="114"/>
    </location>
</feature>
<evidence type="ECO:0000256" key="8">
    <source>
        <dbReference type="ARBA" id="ARBA00023242"/>
    </source>
</evidence>
<dbReference type="GO" id="GO:0004527">
    <property type="term" value="F:exonuclease activity"/>
    <property type="evidence" value="ECO:0007669"/>
    <property type="project" value="UniProtKB-KW"/>
</dbReference>
<keyword evidence="4" id="KW-0227">DNA damage</keyword>
<evidence type="ECO:0000256" key="2">
    <source>
        <dbReference type="ARBA" id="ARBA00010205"/>
    </source>
</evidence>
<evidence type="ECO:0000256" key="4">
    <source>
        <dbReference type="ARBA" id="ARBA00022763"/>
    </source>
</evidence>
<dbReference type="InParanoid" id="F4S730"/>
<dbReference type="GO" id="GO:0005634">
    <property type="term" value="C:nucleus"/>
    <property type="evidence" value="ECO:0007669"/>
    <property type="project" value="UniProtKB-SubCell"/>
</dbReference>
<evidence type="ECO:0000256" key="6">
    <source>
        <dbReference type="ARBA" id="ARBA00022839"/>
    </source>
</evidence>
<comment type="subcellular location">
    <subcellularLocation>
        <location evidence="1">Nucleus</location>
    </subcellularLocation>
</comment>
<keyword evidence="5" id="KW-0378">Hydrolase</keyword>
<dbReference type="EMBL" id="GL883157">
    <property type="protein sequence ID" value="EGF99582.1"/>
    <property type="molecule type" value="Genomic_DNA"/>
</dbReference>
<dbReference type="GeneID" id="18936832"/>
<dbReference type="Gene3D" id="3.30.870.10">
    <property type="entry name" value="Endonuclease Chain A"/>
    <property type="match status" value="1"/>
</dbReference>
<dbReference type="SUPFAM" id="SSF56024">
    <property type="entry name" value="Phospholipase D/nuclease"/>
    <property type="match status" value="1"/>
</dbReference>
<feature type="compositionally biased region" description="Polar residues" evidence="9">
    <location>
        <begin position="1"/>
        <end position="17"/>
    </location>
</feature>
<dbReference type="PANTHER" id="PTHR12415:SF0">
    <property type="entry name" value="TYROSYL-DNA PHOSPHODIESTERASE 1"/>
    <property type="match status" value="1"/>
</dbReference>
<evidence type="ECO:0000256" key="5">
    <source>
        <dbReference type="ARBA" id="ARBA00022801"/>
    </source>
</evidence>
<keyword evidence="11" id="KW-1185">Reference proteome</keyword>
<keyword evidence="7" id="KW-0234">DNA repair</keyword>
<evidence type="ECO:0000256" key="7">
    <source>
        <dbReference type="ARBA" id="ARBA00023204"/>
    </source>
</evidence>